<sequence length="279" mass="31175">MRAWQATIDGDGLHHVSPLRRRARHPRHRQRSCQGAPPRLPHHRATVSDAPCDHSALHRLLRFLAHKGIFAEREDPSTGEPAYAPTPTSRWFSRRSELSLASMVLLQTWSFQESPWHRLSERVVRCGGGVEGMGMPPHKEEDPWADLAAVPECAAVFNSAMAAMSGIAMRAVMAVYKASTALLRRRRLSEDTKELPEGDARKYGKLIIVDAVLGADDDDDDGGSLEDMKKTFDMLMLAYTGGKERTEAEWRKLLRSGGFPTCNIIRIPSFFSIIEAFAE</sequence>
<dbReference type="PANTHER" id="PTHR11746">
    <property type="entry name" value="O-METHYLTRANSFERASE"/>
    <property type="match status" value="1"/>
</dbReference>
<dbReference type="SUPFAM" id="SSF53335">
    <property type="entry name" value="S-adenosyl-L-methionine-dependent methyltransferases"/>
    <property type="match status" value="1"/>
</dbReference>
<feature type="compositionally biased region" description="Basic residues" evidence="4">
    <location>
        <begin position="17"/>
        <end position="31"/>
    </location>
</feature>
<name>A0A6V7P5S7_ANACO</name>
<dbReference type="InterPro" id="IPR001077">
    <property type="entry name" value="COMT_C"/>
</dbReference>
<evidence type="ECO:0000256" key="3">
    <source>
        <dbReference type="ARBA" id="ARBA00022691"/>
    </source>
</evidence>
<protein>
    <submittedName>
        <fullName evidence="7">Uncharacterized protein</fullName>
    </submittedName>
</protein>
<keyword evidence="2" id="KW-0808">Transferase</keyword>
<feature type="domain" description="O-methyltransferase C-terminal" evidence="5">
    <location>
        <begin position="201"/>
        <end position="259"/>
    </location>
</feature>
<dbReference type="SUPFAM" id="SSF46785">
    <property type="entry name" value="Winged helix' DNA-binding domain"/>
    <property type="match status" value="1"/>
</dbReference>
<dbReference type="Pfam" id="PF00891">
    <property type="entry name" value="Methyltransf_2"/>
    <property type="match status" value="1"/>
</dbReference>
<organism evidence="7">
    <name type="scientific">Ananas comosus var. bracteatus</name>
    <name type="common">red pineapple</name>
    <dbReference type="NCBI Taxonomy" id="296719"/>
    <lineage>
        <taxon>Eukaryota</taxon>
        <taxon>Viridiplantae</taxon>
        <taxon>Streptophyta</taxon>
        <taxon>Embryophyta</taxon>
        <taxon>Tracheophyta</taxon>
        <taxon>Spermatophyta</taxon>
        <taxon>Magnoliopsida</taxon>
        <taxon>Liliopsida</taxon>
        <taxon>Poales</taxon>
        <taxon>Bromeliaceae</taxon>
        <taxon>Bromelioideae</taxon>
        <taxon>Ananas</taxon>
    </lineage>
</organism>
<keyword evidence="1" id="KW-0489">Methyltransferase</keyword>
<dbReference type="InterPro" id="IPR036388">
    <property type="entry name" value="WH-like_DNA-bd_sf"/>
</dbReference>
<dbReference type="AlphaFoldDB" id="A0A6V7P5S7"/>
<feature type="domain" description="O-methyltransferase dimerisation" evidence="6">
    <location>
        <begin position="49"/>
        <end position="93"/>
    </location>
</feature>
<evidence type="ECO:0000259" key="5">
    <source>
        <dbReference type="Pfam" id="PF00891"/>
    </source>
</evidence>
<evidence type="ECO:0000256" key="1">
    <source>
        <dbReference type="ARBA" id="ARBA00022603"/>
    </source>
</evidence>
<evidence type="ECO:0000256" key="2">
    <source>
        <dbReference type="ARBA" id="ARBA00022679"/>
    </source>
</evidence>
<evidence type="ECO:0000313" key="7">
    <source>
        <dbReference type="EMBL" id="CAD1826187.1"/>
    </source>
</evidence>
<dbReference type="GO" id="GO:0032259">
    <property type="term" value="P:methylation"/>
    <property type="evidence" value="ECO:0007669"/>
    <property type="project" value="UniProtKB-KW"/>
</dbReference>
<dbReference type="GO" id="GO:0046983">
    <property type="term" value="F:protein dimerization activity"/>
    <property type="evidence" value="ECO:0007669"/>
    <property type="project" value="InterPro"/>
</dbReference>
<feature type="region of interest" description="Disordered" evidence="4">
    <location>
        <begin position="15"/>
        <end position="43"/>
    </location>
</feature>
<keyword evidence="3" id="KW-0949">S-adenosyl-L-methionine</keyword>
<gene>
    <name evidence="7" type="ORF">CB5_LOCUS9398</name>
</gene>
<dbReference type="Gene3D" id="3.40.50.150">
    <property type="entry name" value="Vaccinia Virus protein VP39"/>
    <property type="match status" value="1"/>
</dbReference>
<evidence type="ECO:0000259" key="6">
    <source>
        <dbReference type="Pfam" id="PF08100"/>
    </source>
</evidence>
<dbReference type="Gene3D" id="1.10.10.10">
    <property type="entry name" value="Winged helix-like DNA-binding domain superfamily/Winged helix DNA-binding domain"/>
    <property type="match status" value="1"/>
</dbReference>
<reference evidence="7" key="1">
    <citation type="submission" date="2020-07" db="EMBL/GenBank/DDBJ databases">
        <authorList>
            <person name="Lin J."/>
        </authorList>
    </citation>
    <scope>NUCLEOTIDE SEQUENCE</scope>
</reference>
<evidence type="ECO:0000256" key="4">
    <source>
        <dbReference type="SAM" id="MobiDB-lite"/>
    </source>
</evidence>
<accession>A0A6V7P5S7</accession>
<dbReference type="EMBL" id="LR862145">
    <property type="protein sequence ID" value="CAD1826187.1"/>
    <property type="molecule type" value="Genomic_DNA"/>
</dbReference>
<dbReference type="Pfam" id="PF08100">
    <property type="entry name" value="Dimerisation"/>
    <property type="match status" value="1"/>
</dbReference>
<proteinExistence type="predicted"/>
<dbReference type="InterPro" id="IPR016461">
    <property type="entry name" value="COMT-like"/>
</dbReference>
<dbReference type="GO" id="GO:0008171">
    <property type="term" value="F:O-methyltransferase activity"/>
    <property type="evidence" value="ECO:0007669"/>
    <property type="project" value="InterPro"/>
</dbReference>
<dbReference type="InterPro" id="IPR029063">
    <property type="entry name" value="SAM-dependent_MTases_sf"/>
</dbReference>
<dbReference type="InterPro" id="IPR012967">
    <property type="entry name" value="COMT_dimerisation"/>
</dbReference>
<dbReference type="InterPro" id="IPR036390">
    <property type="entry name" value="WH_DNA-bd_sf"/>
</dbReference>